<name>A0A2U8FNC7_9BURK</name>
<gene>
    <name evidence="1" type="ORF">DEH84_02960</name>
</gene>
<protein>
    <recommendedName>
        <fullName evidence="3">Phosphohydrolase</fullName>
    </recommendedName>
</protein>
<dbReference type="EMBL" id="CP029210">
    <property type="protein sequence ID" value="AWI52499.1"/>
    <property type="molecule type" value="Genomic_DNA"/>
</dbReference>
<dbReference type="AlphaFoldDB" id="A0A2U8FNC7"/>
<dbReference type="SUPFAM" id="SSF109604">
    <property type="entry name" value="HD-domain/PDEase-like"/>
    <property type="match status" value="1"/>
</dbReference>
<dbReference type="KEGG" id="aon:DEH84_02960"/>
<evidence type="ECO:0000313" key="1">
    <source>
        <dbReference type="EMBL" id="AWI52499.1"/>
    </source>
</evidence>
<evidence type="ECO:0000313" key="2">
    <source>
        <dbReference type="Proteomes" id="UP000244892"/>
    </source>
</evidence>
<sequence length="368" mass="40333">MKLLRLCLDQIGVGRPLPWNVYNDAGQLVLRQGHIVRDEAQREGLILRGAYIDHQVHGEATDTQDFHAVREHAATLWQDVRTRAETLLLEPGEAQPFRRGLKVIGGHIEFAVVHHLDESLFELLHREGRNTPAVSHVIQAAFLANMVAIRLGWPNAMVRSTVHAALTMNLASLQRQNALHERARPLDAAERTDMAEHGAQGRLLLEMLGVEDRDWLQAVAHHHPPEDGRSLAAWRHMAGDMACLLHHVDLYLAKVSSRAYRGALAPDVAARQLFHRGGGAANPFASALIKEVGLFPPGASVRLANGELAVVLRRGELAHLPEVCAVQGADGVALPQPVRRRTCEPAYKVVAAVPRGVITLPAEATALH</sequence>
<dbReference type="OrthoDB" id="9774747at2"/>
<accession>A0A2U8FNC7</accession>
<reference evidence="1 2" key="1">
    <citation type="submission" date="2018-05" db="EMBL/GenBank/DDBJ databases">
        <title>complete genome sequence of Aquabacterium olei NBRC 110486.</title>
        <authorList>
            <person name="Tang B."/>
            <person name="Chang J."/>
            <person name="Zhang L."/>
            <person name="Yang H."/>
        </authorList>
    </citation>
    <scope>NUCLEOTIDE SEQUENCE [LARGE SCALE GENOMIC DNA]</scope>
    <source>
        <strain evidence="1 2">NBRC 110486</strain>
    </source>
</reference>
<dbReference type="Proteomes" id="UP000244892">
    <property type="component" value="Chromosome"/>
</dbReference>
<evidence type="ECO:0008006" key="3">
    <source>
        <dbReference type="Google" id="ProtNLM"/>
    </source>
</evidence>
<dbReference type="Gene3D" id="1.10.3210.10">
    <property type="entry name" value="Hypothetical protein af1432"/>
    <property type="match status" value="1"/>
</dbReference>
<organism evidence="1 2">
    <name type="scientific">Aquabacterium olei</name>
    <dbReference type="NCBI Taxonomy" id="1296669"/>
    <lineage>
        <taxon>Bacteria</taxon>
        <taxon>Pseudomonadati</taxon>
        <taxon>Pseudomonadota</taxon>
        <taxon>Betaproteobacteria</taxon>
        <taxon>Burkholderiales</taxon>
        <taxon>Aquabacterium</taxon>
    </lineage>
</organism>
<dbReference type="RefSeq" id="WP_109034636.1">
    <property type="nucleotide sequence ID" value="NZ_CP029210.1"/>
</dbReference>
<proteinExistence type="predicted"/>
<keyword evidence="2" id="KW-1185">Reference proteome</keyword>